<protein>
    <recommendedName>
        <fullName evidence="3">Armadillo-type protein</fullName>
    </recommendedName>
</protein>
<dbReference type="EMBL" id="KZ987789">
    <property type="protein sequence ID" value="RKP14808.1"/>
    <property type="molecule type" value="Genomic_DNA"/>
</dbReference>
<evidence type="ECO:0000313" key="2">
    <source>
        <dbReference type="Proteomes" id="UP000267251"/>
    </source>
</evidence>
<reference evidence="2" key="1">
    <citation type="journal article" date="2018" name="Nat. Microbiol.">
        <title>Leveraging single-cell genomics to expand the fungal tree of life.</title>
        <authorList>
            <person name="Ahrendt S.R."/>
            <person name="Quandt C.A."/>
            <person name="Ciobanu D."/>
            <person name="Clum A."/>
            <person name="Salamov A."/>
            <person name="Andreopoulos B."/>
            <person name="Cheng J.F."/>
            <person name="Woyke T."/>
            <person name="Pelin A."/>
            <person name="Henrissat B."/>
            <person name="Reynolds N.K."/>
            <person name="Benny G.L."/>
            <person name="Smith M.E."/>
            <person name="James T.Y."/>
            <person name="Grigoriev I.V."/>
        </authorList>
    </citation>
    <scope>NUCLEOTIDE SEQUENCE [LARGE SCALE GENOMIC DNA]</scope>
</reference>
<dbReference type="SUPFAM" id="SSF48371">
    <property type="entry name" value="ARM repeat"/>
    <property type="match status" value="1"/>
</dbReference>
<dbReference type="Proteomes" id="UP000267251">
    <property type="component" value="Unassembled WGS sequence"/>
</dbReference>
<dbReference type="GO" id="GO:0032040">
    <property type="term" value="C:small-subunit processome"/>
    <property type="evidence" value="ECO:0007669"/>
    <property type="project" value="TreeGrafter"/>
</dbReference>
<feature type="non-terminal residue" evidence="1">
    <location>
        <position position="259"/>
    </location>
</feature>
<dbReference type="InterPro" id="IPR052575">
    <property type="entry name" value="SSU_processome_comp_20"/>
</dbReference>
<dbReference type="OrthoDB" id="360653at2759"/>
<dbReference type="PANTHER" id="PTHR17695">
    <property type="entry name" value="SMALL SUBUNIT PROCESSOME COMPONENT 20 HOMOLOG"/>
    <property type="match status" value="1"/>
</dbReference>
<organism evidence="1 2">
    <name type="scientific">Piptocephalis cylindrospora</name>
    <dbReference type="NCBI Taxonomy" id="1907219"/>
    <lineage>
        <taxon>Eukaryota</taxon>
        <taxon>Fungi</taxon>
        <taxon>Fungi incertae sedis</taxon>
        <taxon>Zoopagomycota</taxon>
        <taxon>Zoopagomycotina</taxon>
        <taxon>Zoopagomycetes</taxon>
        <taxon>Zoopagales</taxon>
        <taxon>Piptocephalidaceae</taxon>
        <taxon>Piptocephalis</taxon>
    </lineage>
</organism>
<evidence type="ECO:0008006" key="3">
    <source>
        <dbReference type="Google" id="ProtNLM"/>
    </source>
</evidence>
<proteinExistence type="predicted"/>
<evidence type="ECO:0000313" key="1">
    <source>
        <dbReference type="EMBL" id="RKP14808.1"/>
    </source>
</evidence>
<gene>
    <name evidence="1" type="ORF">BJ684DRAFT_8007</name>
</gene>
<dbReference type="InterPro" id="IPR016024">
    <property type="entry name" value="ARM-type_fold"/>
</dbReference>
<sequence>MKTLNKGEGSNRFRYQSFRERVETLQVTTALRKVGKQGALDEIETSYFHDALTRWRDLNLSATYKEFIIRVLPLSNSLAQLLYHQKDIVDLLDTYITRADSLALEPLLDLTTMLAKDLQSEFYPFYPRLLRSILDLLRFRDVQVVEWTFHCIAYLYKFLANDIVLQPLDTYRMISPYLGAQEVRSYIRRFTAQSFAYLLRRTRGKPLSILIAGIMEDVRLHPSTAYVEGVAELFFEAVRSVDHHLHSRTAILLRDILAS</sequence>
<dbReference type="PANTHER" id="PTHR17695:SF11">
    <property type="entry name" value="SMALL SUBUNIT PROCESSOME COMPONENT 20 HOMOLOG"/>
    <property type="match status" value="1"/>
</dbReference>
<dbReference type="GO" id="GO:0030686">
    <property type="term" value="C:90S preribosome"/>
    <property type="evidence" value="ECO:0007669"/>
    <property type="project" value="TreeGrafter"/>
</dbReference>
<accession>A0A4P9Y6T5</accession>
<name>A0A4P9Y6T5_9FUNG</name>
<keyword evidence="2" id="KW-1185">Reference proteome</keyword>
<dbReference type="AlphaFoldDB" id="A0A4P9Y6T5"/>